<accession>A0A1G6NDE7</accession>
<dbReference type="Gene3D" id="3.40.50.300">
    <property type="entry name" value="P-loop containing nucleotide triphosphate hydrolases"/>
    <property type="match status" value="1"/>
</dbReference>
<dbReference type="InterPro" id="IPR027417">
    <property type="entry name" value="P-loop_NTPase"/>
</dbReference>
<sequence length="348" mass="39308">MFDQIVGHKQNKEFLARFLNREERPHALLFYGPEGIGKCLLAKEFARAFLCLGSPEGEKPCNQCESCRLLNFETGNFAHPDYLYFDPMTDEEQEKKKTKIISVSQIRNLIKQSAFGPTLSKQKICIVNEADTMNTEAANSLLKLLEEPPDKWFFILVASSVSRLLPTILSRVIQVRFTPLSVQETKKALLTKDIPEAEADLLAHLSDGSLGQALRFREERIMDYRNAALKFVAEFPMQAPMTYLLNEDYFSDVIPSSGGNEQLQRFVTMTVLLLRDLLFVKSGLSNQIFNIDALPQLQAIAKKWNERRIHQASEAAQEAAAAAVRRANTKSVLDNVTFKINACCEGRL</sequence>
<dbReference type="Pfam" id="PF13177">
    <property type="entry name" value="DNA_pol3_delta2"/>
    <property type="match status" value="1"/>
</dbReference>
<reference evidence="2" key="1">
    <citation type="submission" date="2016-10" db="EMBL/GenBank/DDBJ databases">
        <authorList>
            <person name="Varghese N."/>
            <person name="Submissions S."/>
        </authorList>
    </citation>
    <scope>NUCLEOTIDE SEQUENCE [LARGE SCALE GENOMIC DNA]</scope>
    <source>
        <strain evidence="2">DSM 11005</strain>
    </source>
</reference>
<proteinExistence type="predicted"/>
<evidence type="ECO:0000313" key="1">
    <source>
        <dbReference type="EMBL" id="SDC65721.1"/>
    </source>
</evidence>
<dbReference type="OrthoDB" id="9810148at2"/>
<dbReference type="EMBL" id="FMYW01000013">
    <property type="protein sequence ID" value="SDC65721.1"/>
    <property type="molecule type" value="Genomic_DNA"/>
</dbReference>
<dbReference type="Proteomes" id="UP000198943">
    <property type="component" value="Unassembled WGS sequence"/>
</dbReference>
<gene>
    <name evidence="1" type="ORF">SAMN04487864_11337</name>
</gene>
<dbReference type="RefSeq" id="WP_093730891.1">
    <property type="nucleotide sequence ID" value="NZ_FMYW01000013.1"/>
</dbReference>
<dbReference type="SUPFAM" id="SSF52540">
    <property type="entry name" value="P-loop containing nucleoside triphosphate hydrolases"/>
    <property type="match status" value="1"/>
</dbReference>
<protein>
    <submittedName>
        <fullName evidence="1">DNA polymerase-3 subunit delta</fullName>
    </submittedName>
</protein>
<name>A0A1G6NDE7_9FIRM</name>
<dbReference type="PANTHER" id="PTHR11669">
    <property type="entry name" value="REPLICATION FACTOR C / DNA POLYMERASE III GAMMA-TAU SUBUNIT"/>
    <property type="match status" value="1"/>
</dbReference>
<evidence type="ECO:0000313" key="2">
    <source>
        <dbReference type="Proteomes" id="UP000198943"/>
    </source>
</evidence>
<keyword evidence="2" id="KW-1185">Reference proteome</keyword>
<dbReference type="GO" id="GO:0006261">
    <property type="term" value="P:DNA-templated DNA replication"/>
    <property type="evidence" value="ECO:0007669"/>
    <property type="project" value="TreeGrafter"/>
</dbReference>
<dbReference type="InterPro" id="IPR050238">
    <property type="entry name" value="DNA_Rep/Repair_Clamp_Loader"/>
</dbReference>
<dbReference type="PANTHER" id="PTHR11669:SF8">
    <property type="entry name" value="DNA POLYMERASE III SUBUNIT DELTA"/>
    <property type="match status" value="1"/>
</dbReference>
<dbReference type="AlphaFoldDB" id="A0A1G6NDE7"/>
<organism evidence="1 2">
    <name type="scientific">Succiniclasticum ruminis</name>
    <dbReference type="NCBI Taxonomy" id="40841"/>
    <lineage>
        <taxon>Bacteria</taxon>
        <taxon>Bacillati</taxon>
        <taxon>Bacillota</taxon>
        <taxon>Negativicutes</taxon>
        <taxon>Acidaminococcales</taxon>
        <taxon>Acidaminococcaceae</taxon>
        <taxon>Succiniclasticum</taxon>
    </lineage>
</organism>